<accession>A0A0D8J7Y5</accession>
<reference evidence="2 3" key="1">
    <citation type="submission" date="2014-09" db="EMBL/GenBank/DDBJ databases">
        <title>Draft Genome Sequence of Draconibacterium sp. JN14CK-3.</title>
        <authorList>
            <person name="Dong C."/>
            <person name="Lai Q."/>
            <person name="Shao Z."/>
        </authorList>
    </citation>
    <scope>NUCLEOTIDE SEQUENCE [LARGE SCALE GENOMIC DNA]</scope>
    <source>
        <strain evidence="2 3">JN14CK-3</strain>
    </source>
</reference>
<feature type="chain" id="PRO_5002330984" description="DUF3299 domain-containing protein" evidence="1">
    <location>
        <begin position="23"/>
        <end position="128"/>
    </location>
</feature>
<keyword evidence="1" id="KW-0732">Signal</keyword>
<protein>
    <recommendedName>
        <fullName evidence="4">DUF3299 domain-containing protein</fullName>
    </recommendedName>
</protein>
<evidence type="ECO:0000313" key="2">
    <source>
        <dbReference type="EMBL" id="KJF41903.1"/>
    </source>
</evidence>
<gene>
    <name evidence="2" type="ORF">LH29_23535</name>
</gene>
<evidence type="ECO:0000256" key="1">
    <source>
        <dbReference type="SAM" id="SignalP"/>
    </source>
</evidence>
<sequence length="128" mass="14437">MKKLVFVSFLLAIFLAPNLVNAQATFYPVIKTDVWTNITLDELPARLPAFEARALVTPGGVVHLKAKYQLPDVCMLPPDKGAKQITIPYLRFRFETTKNTLFEMRDVPAKVDSDGVVTIVAKWKMKDE</sequence>
<feature type="signal peptide" evidence="1">
    <location>
        <begin position="1"/>
        <end position="22"/>
    </location>
</feature>
<keyword evidence="3" id="KW-1185">Reference proteome</keyword>
<evidence type="ECO:0000313" key="3">
    <source>
        <dbReference type="Proteomes" id="UP000032544"/>
    </source>
</evidence>
<evidence type="ECO:0008006" key="4">
    <source>
        <dbReference type="Google" id="ProtNLM"/>
    </source>
</evidence>
<dbReference type="EMBL" id="JRHC01000008">
    <property type="protein sequence ID" value="KJF41903.1"/>
    <property type="molecule type" value="Genomic_DNA"/>
</dbReference>
<dbReference type="AlphaFoldDB" id="A0A0D8J7Y5"/>
<proteinExistence type="predicted"/>
<dbReference type="RefSeq" id="WP_045033570.1">
    <property type="nucleotide sequence ID" value="NZ_JRHC01000008.1"/>
</dbReference>
<dbReference type="Proteomes" id="UP000032544">
    <property type="component" value="Unassembled WGS sequence"/>
</dbReference>
<organism evidence="2 3">
    <name type="scientific">Draconibacterium sediminis</name>
    <dbReference type="NCBI Taxonomy" id="1544798"/>
    <lineage>
        <taxon>Bacteria</taxon>
        <taxon>Pseudomonadati</taxon>
        <taxon>Bacteroidota</taxon>
        <taxon>Bacteroidia</taxon>
        <taxon>Marinilabiliales</taxon>
        <taxon>Prolixibacteraceae</taxon>
        <taxon>Draconibacterium</taxon>
    </lineage>
</organism>
<name>A0A0D8J7Y5_9BACT</name>
<comment type="caution">
    <text evidence="2">The sequence shown here is derived from an EMBL/GenBank/DDBJ whole genome shotgun (WGS) entry which is preliminary data.</text>
</comment>